<evidence type="ECO:0000256" key="1">
    <source>
        <dbReference type="ARBA" id="ARBA00022737"/>
    </source>
</evidence>
<dbReference type="SUPFAM" id="SSF82185">
    <property type="entry name" value="Histone H3 K4-specific methyltransferase SET7/9 N-terminal domain"/>
    <property type="match status" value="1"/>
</dbReference>
<dbReference type="Pfam" id="PF02493">
    <property type="entry name" value="MORN"/>
    <property type="match status" value="4"/>
</dbReference>
<dbReference type="SMART" id="SM00698">
    <property type="entry name" value="MORN"/>
    <property type="match status" value="3"/>
</dbReference>
<keyword evidence="1" id="KW-0677">Repeat</keyword>
<dbReference type="PANTHER" id="PTHR43215">
    <property type="entry name" value="RADIAL SPOKE HEAD 1 HOMOLOG"/>
    <property type="match status" value="1"/>
</dbReference>
<sequence>MKKASLYLTLAIAMAGVLFFSTKSHTLQNQLALVKEQQDGLVERLNNYEELARLDSILLKGDYNAAIESYSTSINVQKENKMAIPLRIALAEKLLGEKMVEEQKEAQEKPLLDEEVEKVTEYPSETRKYDSINFVLEKTQVQLAQVRQQLKQKSSGEYLKFKSKKGNQLHYVGQVKNGKANGFGIALLDSGSRYEGQWKENERQGEGTFYWPDGEYYVGTYKNDKRSGFGTYYWPNGEKYAGEWKQDKRSGVGSFFASDGDLVAGGEWENDKLVEVNEK</sequence>
<dbReference type="PANTHER" id="PTHR43215:SF14">
    <property type="entry name" value="RADIAL SPOKE HEAD 1 HOMOLOG"/>
    <property type="match status" value="1"/>
</dbReference>
<feature type="signal peptide" evidence="2">
    <location>
        <begin position="1"/>
        <end position="26"/>
    </location>
</feature>
<evidence type="ECO:0008006" key="5">
    <source>
        <dbReference type="Google" id="ProtNLM"/>
    </source>
</evidence>
<feature type="chain" id="PRO_5032910186" description="MORN repeat-containing protein" evidence="2">
    <location>
        <begin position="27"/>
        <end position="279"/>
    </location>
</feature>
<accession>A0A846QXX5</accession>
<dbReference type="EMBL" id="JAATJJ010000001">
    <property type="protein sequence ID" value="NJB69944.1"/>
    <property type="molecule type" value="Genomic_DNA"/>
</dbReference>
<organism evidence="3 4">
    <name type="scientific">Saonia flava</name>
    <dbReference type="NCBI Taxonomy" id="523696"/>
    <lineage>
        <taxon>Bacteria</taxon>
        <taxon>Pseudomonadati</taxon>
        <taxon>Bacteroidota</taxon>
        <taxon>Flavobacteriia</taxon>
        <taxon>Flavobacteriales</taxon>
        <taxon>Flavobacteriaceae</taxon>
        <taxon>Saonia</taxon>
    </lineage>
</organism>
<proteinExistence type="predicted"/>
<keyword evidence="4" id="KW-1185">Reference proteome</keyword>
<dbReference type="Gene3D" id="2.20.110.10">
    <property type="entry name" value="Histone H3 K4-specific methyltransferase SET7/9 N-terminal domain"/>
    <property type="match status" value="2"/>
</dbReference>
<dbReference type="AlphaFoldDB" id="A0A846QXX5"/>
<evidence type="ECO:0000256" key="2">
    <source>
        <dbReference type="SAM" id="SignalP"/>
    </source>
</evidence>
<name>A0A846QXX5_9FLAO</name>
<dbReference type="RefSeq" id="WP_167960331.1">
    <property type="nucleotide sequence ID" value="NZ_JAATJJ010000001.1"/>
</dbReference>
<keyword evidence="2" id="KW-0732">Signal</keyword>
<dbReference type="InterPro" id="IPR003409">
    <property type="entry name" value="MORN"/>
</dbReference>
<comment type="caution">
    <text evidence="3">The sequence shown here is derived from an EMBL/GenBank/DDBJ whole genome shotgun (WGS) entry which is preliminary data.</text>
</comment>
<dbReference type="Proteomes" id="UP000590442">
    <property type="component" value="Unassembled WGS sequence"/>
</dbReference>
<reference evidence="3 4" key="1">
    <citation type="submission" date="2020-03" db="EMBL/GenBank/DDBJ databases">
        <title>Genomic Encyclopedia of Type Strains, Phase IV (KMG-IV): sequencing the most valuable type-strain genomes for metagenomic binning, comparative biology and taxonomic classification.</title>
        <authorList>
            <person name="Goeker M."/>
        </authorList>
    </citation>
    <scope>NUCLEOTIDE SEQUENCE [LARGE SCALE GENOMIC DNA]</scope>
    <source>
        <strain evidence="3 4">DSM 29762</strain>
    </source>
</reference>
<dbReference type="GO" id="GO:0005829">
    <property type="term" value="C:cytosol"/>
    <property type="evidence" value="ECO:0007669"/>
    <property type="project" value="TreeGrafter"/>
</dbReference>
<protein>
    <recommendedName>
        <fullName evidence="5">MORN repeat-containing protein</fullName>
    </recommendedName>
</protein>
<evidence type="ECO:0000313" key="4">
    <source>
        <dbReference type="Proteomes" id="UP000590442"/>
    </source>
</evidence>
<evidence type="ECO:0000313" key="3">
    <source>
        <dbReference type="EMBL" id="NJB69944.1"/>
    </source>
</evidence>
<gene>
    <name evidence="3" type="ORF">GGR42_000406</name>
</gene>